<organism evidence="2 3">
    <name type="scientific">Photobacterium jeanii</name>
    <dbReference type="NCBI Taxonomy" id="858640"/>
    <lineage>
        <taxon>Bacteria</taxon>
        <taxon>Pseudomonadati</taxon>
        <taxon>Pseudomonadota</taxon>
        <taxon>Gammaproteobacteria</taxon>
        <taxon>Vibrionales</taxon>
        <taxon>Vibrionaceae</taxon>
        <taxon>Photobacterium</taxon>
    </lineage>
</organism>
<feature type="transmembrane region" description="Helical" evidence="1">
    <location>
        <begin position="127"/>
        <end position="144"/>
    </location>
</feature>
<proteinExistence type="predicted"/>
<name>A0A178K285_9GAMM</name>
<keyword evidence="1" id="KW-1133">Transmembrane helix</keyword>
<keyword evidence="1" id="KW-0812">Transmembrane</keyword>
<keyword evidence="3" id="KW-1185">Reference proteome</keyword>
<keyword evidence="1" id="KW-0472">Membrane</keyword>
<protein>
    <submittedName>
        <fullName evidence="2">Uncharacterized protein</fullName>
    </submittedName>
</protein>
<gene>
    <name evidence="2" type="ORF">A3K86_21025</name>
</gene>
<comment type="caution">
    <text evidence="2">The sequence shown here is derived from an EMBL/GenBank/DDBJ whole genome shotgun (WGS) entry which is preliminary data.</text>
</comment>
<reference evidence="2 3" key="1">
    <citation type="submission" date="2016-03" db="EMBL/GenBank/DDBJ databases">
        <title>Photobacterium proteolyticum sp. nov. a protease producing bacterium isolated from ocean sediments of Laizhou Bay.</title>
        <authorList>
            <person name="Li Y."/>
        </authorList>
    </citation>
    <scope>NUCLEOTIDE SEQUENCE [LARGE SCALE GENOMIC DNA]</scope>
    <source>
        <strain evidence="2 3">R-40508</strain>
    </source>
</reference>
<dbReference type="Proteomes" id="UP000078503">
    <property type="component" value="Unassembled WGS sequence"/>
</dbReference>
<evidence type="ECO:0000256" key="1">
    <source>
        <dbReference type="SAM" id="Phobius"/>
    </source>
</evidence>
<dbReference type="AlphaFoldDB" id="A0A178K285"/>
<evidence type="ECO:0000313" key="3">
    <source>
        <dbReference type="Proteomes" id="UP000078503"/>
    </source>
</evidence>
<feature type="transmembrane region" description="Helical" evidence="1">
    <location>
        <begin position="87"/>
        <end position="107"/>
    </location>
</feature>
<dbReference type="OrthoDB" id="6899916at2"/>
<dbReference type="RefSeq" id="WP_068336211.1">
    <property type="nucleotide sequence ID" value="NZ_LVHF01000033.1"/>
</dbReference>
<evidence type="ECO:0000313" key="2">
    <source>
        <dbReference type="EMBL" id="OAN11428.1"/>
    </source>
</evidence>
<sequence length="146" mass="17150">MANYQVLEKDKVCVAINLSDESAAEEMECLAAQGFVFDDRTIVANSSEDAVFYYEKRRDNRSKKPLSEDEYFVDVSYDQIPFYRKRWFWVLSFLLFTPLSFIILITGECYLENDNQVYKLPRKQRTSLAFTSFVFMIVSFNSVLGY</sequence>
<accession>A0A178K285</accession>
<dbReference type="EMBL" id="LVHF01000033">
    <property type="protein sequence ID" value="OAN11428.1"/>
    <property type="molecule type" value="Genomic_DNA"/>
</dbReference>